<comment type="subcellular location">
    <subcellularLocation>
        <location evidence="2">Cell membrane</location>
        <topology evidence="2">Multi-pass membrane protein</topology>
    </subcellularLocation>
</comment>
<dbReference type="EC" id="2.7.7.41" evidence="6 18"/>
<dbReference type="STRING" id="450378.GCA_001661675_01633"/>
<evidence type="ECO:0000256" key="1">
    <source>
        <dbReference type="ARBA" id="ARBA00001698"/>
    </source>
</evidence>
<sequence length="234" mass="24632">MRVPLAIRTSDLPKRAASAAVMLAVVALAFWVGGWAVTVLIVAVAAACLWEWQRMVRTRSLSTFAKAIWFAGGVLYIGLAAWLLLELPLDALPVIIGVVIFTDSCAYFAGRTFGGPKIAPRISPSKTWAGLLGGMLGAALFLWIIMAVLIAADGETGQGVGELLLAPMSPVYAAAGAVLAVAAQAGDFFESWMKRKAAMKDSSNLIPGHGGVFDRIDGLLPVAILVGLSFMNFL</sequence>
<keyword evidence="16" id="KW-0594">Phospholipid biosynthesis</keyword>
<organism evidence="20 21">
    <name type="scientific">Croceicoccus marinus</name>
    <dbReference type="NCBI Taxonomy" id="450378"/>
    <lineage>
        <taxon>Bacteria</taxon>
        <taxon>Pseudomonadati</taxon>
        <taxon>Pseudomonadota</taxon>
        <taxon>Alphaproteobacteria</taxon>
        <taxon>Sphingomonadales</taxon>
        <taxon>Erythrobacteraceae</taxon>
        <taxon>Croceicoccus</taxon>
    </lineage>
</organism>
<evidence type="ECO:0000256" key="15">
    <source>
        <dbReference type="ARBA" id="ARBA00023136"/>
    </source>
</evidence>
<comment type="pathway">
    <text evidence="4">Lipid metabolism.</text>
</comment>
<evidence type="ECO:0000256" key="9">
    <source>
        <dbReference type="ARBA" id="ARBA00022516"/>
    </source>
</evidence>
<evidence type="ECO:0000256" key="7">
    <source>
        <dbReference type="ARBA" id="ARBA00019373"/>
    </source>
</evidence>
<evidence type="ECO:0000256" key="18">
    <source>
        <dbReference type="RuleBase" id="RU003938"/>
    </source>
</evidence>
<evidence type="ECO:0000256" key="12">
    <source>
        <dbReference type="ARBA" id="ARBA00022695"/>
    </source>
</evidence>
<keyword evidence="8" id="KW-1003">Cell membrane</keyword>
<name>A0A1Z1FEU0_9SPHN</name>
<accession>A0A1Z1FEU0</accession>
<evidence type="ECO:0000256" key="13">
    <source>
        <dbReference type="ARBA" id="ARBA00022989"/>
    </source>
</evidence>
<keyword evidence="14" id="KW-0443">Lipid metabolism</keyword>
<evidence type="ECO:0000256" key="2">
    <source>
        <dbReference type="ARBA" id="ARBA00004651"/>
    </source>
</evidence>
<evidence type="ECO:0000256" key="10">
    <source>
        <dbReference type="ARBA" id="ARBA00022679"/>
    </source>
</evidence>
<dbReference type="UniPathway" id="UPA00557">
    <property type="reaction ID" value="UER00614"/>
</dbReference>
<evidence type="ECO:0000313" key="20">
    <source>
        <dbReference type="EMBL" id="ARU17348.1"/>
    </source>
</evidence>
<keyword evidence="12 18" id="KW-0548">Nucleotidyltransferase</keyword>
<dbReference type="KEGG" id="cman:A9D14_08150"/>
<evidence type="ECO:0000256" key="14">
    <source>
        <dbReference type="ARBA" id="ARBA00023098"/>
    </source>
</evidence>
<dbReference type="GO" id="GO:0016024">
    <property type="term" value="P:CDP-diacylglycerol biosynthetic process"/>
    <property type="evidence" value="ECO:0007669"/>
    <property type="project" value="UniProtKB-UniPathway"/>
</dbReference>
<feature type="transmembrane region" description="Helical" evidence="19">
    <location>
        <begin position="171"/>
        <end position="189"/>
    </location>
</feature>
<comment type="pathway">
    <text evidence="3 18">Phospholipid metabolism; CDP-diacylglycerol biosynthesis; CDP-diacylglycerol from sn-glycerol 3-phosphate: step 3/3.</text>
</comment>
<evidence type="ECO:0000256" key="16">
    <source>
        <dbReference type="ARBA" id="ARBA00023209"/>
    </source>
</evidence>
<dbReference type="InterPro" id="IPR000374">
    <property type="entry name" value="PC_trans"/>
</dbReference>
<comment type="similarity">
    <text evidence="5 18">Belongs to the CDS family.</text>
</comment>
<evidence type="ECO:0000313" key="21">
    <source>
        <dbReference type="Proteomes" id="UP000195807"/>
    </source>
</evidence>
<dbReference type="Proteomes" id="UP000195807">
    <property type="component" value="Chromosome"/>
</dbReference>
<dbReference type="Pfam" id="PF01148">
    <property type="entry name" value="CTP_transf_1"/>
    <property type="match status" value="2"/>
</dbReference>
<dbReference type="PROSITE" id="PS01315">
    <property type="entry name" value="CDS"/>
    <property type="match status" value="1"/>
</dbReference>
<dbReference type="GO" id="GO:0005886">
    <property type="term" value="C:plasma membrane"/>
    <property type="evidence" value="ECO:0007669"/>
    <property type="project" value="UniProtKB-SubCell"/>
</dbReference>
<comment type="catalytic activity">
    <reaction evidence="1 18">
        <text>a 1,2-diacyl-sn-glycero-3-phosphate + CTP + H(+) = a CDP-1,2-diacyl-sn-glycerol + diphosphate</text>
        <dbReference type="Rhea" id="RHEA:16229"/>
        <dbReference type="ChEBI" id="CHEBI:15378"/>
        <dbReference type="ChEBI" id="CHEBI:33019"/>
        <dbReference type="ChEBI" id="CHEBI:37563"/>
        <dbReference type="ChEBI" id="CHEBI:58332"/>
        <dbReference type="ChEBI" id="CHEBI:58608"/>
        <dbReference type="EC" id="2.7.7.41"/>
    </reaction>
</comment>
<feature type="transmembrane region" description="Helical" evidence="19">
    <location>
        <begin position="131"/>
        <end position="151"/>
    </location>
</feature>
<evidence type="ECO:0000256" key="3">
    <source>
        <dbReference type="ARBA" id="ARBA00005119"/>
    </source>
</evidence>
<keyword evidence="13 19" id="KW-1133">Transmembrane helix</keyword>
<dbReference type="PANTHER" id="PTHR46382:SF1">
    <property type="entry name" value="PHOSPHATIDATE CYTIDYLYLTRANSFERASE"/>
    <property type="match status" value="1"/>
</dbReference>
<keyword evidence="10 18" id="KW-0808">Transferase</keyword>
<feature type="transmembrane region" description="Helical" evidence="19">
    <location>
        <begin position="91"/>
        <end position="110"/>
    </location>
</feature>
<dbReference type="EMBL" id="CP019602">
    <property type="protein sequence ID" value="ARU17348.1"/>
    <property type="molecule type" value="Genomic_DNA"/>
</dbReference>
<keyword evidence="15 19" id="KW-0472">Membrane</keyword>
<dbReference type="GO" id="GO:0004605">
    <property type="term" value="F:phosphatidate cytidylyltransferase activity"/>
    <property type="evidence" value="ECO:0007669"/>
    <property type="project" value="UniProtKB-EC"/>
</dbReference>
<reference evidence="20 21" key="1">
    <citation type="submission" date="2017-01" db="EMBL/GenBank/DDBJ databases">
        <title>Complete genome sequence of esterase-producing bacterium Croceicoccus marinus E4A9.</title>
        <authorList>
            <person name="Wu Y.-H."/>
            <person name="Cheng H."/>
            <person name="Xu L."/>
            <person name="Huo Y.-Y."/>
            <person name="Wang C.-S."/>
            <person name="Xu X.-W."/>
        </authorList>
    </citation>
    <scope>NUCLEOTIDE SEQUENCE [LARGE SCALE GENOMIC DNA]</scope>
    <source>
        <strain evidence="20 21">E4A9</strain>
    </source>
</reference>
<proteinExistence type="inferred from homology"/>
<evidence type="ECO:0000256" key="4">
    <source>
        <dbReference type="ARBA" id="ARBA00005189"/>
    </source>
</evidence>
<evidence type="ECO:0000256" key="6">
    <source>
        <dbReference type="ARBA" id="ARBA00012487"/>
    </source>
</evidence>
<keyword evidence="17" id="KW-1208">Phospholipid metabolism</keyword>
<evidence type="ECO:0000256" key="11">
    <source>
        <dbReference type="ARBA" id="ARBA00022692"/>
    </source>
</evidence>
<dbReference type="OrthoDB" id="9799199at2"/>
<keyword evidence="21" id="KW-1185">Reference proteome</keyword>
<keyword evidence="11 18" id="KW-0812">Transmembrane</keyword>
<evidence type="ECO:0000256" key="5">
    <source>
        <dbReference type="ARBA" id="ARBA00010185"/>
    </source>
</evidence>
<evidence type="ECO:0000256" key="8">
    <source>
        <dbReference type="ARBA" id="ARBA00022475"/>
    </source>
</evidence>
<dbReference type="AlphaFoldDB" id="A0A1Z1FEU0"/>
<evidence type="ECO:0000256" key="19">
    <source>
        <dbReference type="SAM" id="Phobius"/>
    </source>
</evidence>
<feature type="transmembrane region" description="Helical" evidence="19">
    <location>
        <begin position="20"/>
        <end position="52"/>
    </location>
</feature>
<evidence type="ECO:0000256" key="17">
    <source>
        <dbReference type="ARBA" id="ARBA00023264"/>
    </source>
</evidence>
<keyword evidence="9" id="KW-0444">Lipid biosynthesis</keyword>
<dbReference type="PANTHER" id="PTHR46382">
    <property type="entry name" value="PHOSPHATIDATE CYTIDYLYLTRANSFERASE"/>
    <property type="match status" value="1"/>
</dbReference>
<protein>
    <recommendedName>
        <fullName evidence="7 18">Phosphatidate cytidylyltransferase</fullName>
        <ecNumber evidence="6 18">2.7.7.41</ecNumber>
    </recommendedName>
</protein>
<gene>
    <name evidence="20" type="ORF">A9D14_08150</name>
</gene>
<feature type="transmembrane region" description="Helical" evidence="19">
    <location>
        <begin position="64"/>
        <end position="85"/>
    </location>
</feature>